<keyword evidence="4" id="KW-1185">Reference proteome</keyword>
<dbReference type="InterPro" id="IPR012336">
    <property type="entry name" value="Thioredoxin-like_fold"/>
</dbReference>
<dbReference type="Gene3D" id="3.40.30.10">
    <property type="entry name" value="Glutaredoxin"/>
    <property type="match status" value="1"/>
</dbReference>
<accession>A0A1M4U781</accession>
<organism evidence="3 4">
    <name type="scientific">Bacteroides luti</name>
    <dbReference type="NCBI Taxonomy" id="1297750"/>
    <lineage>
        <taxon>Bacteria</taxon>
        <taxon>Pseudomonadati</taxon>
        <taxon>Bacteroidota</taxon>
        <taxon>Bacteroidia</taxon>
        <taxon>Bacteroidales</taxon>
        <taxon>Bacteroidaceae</taxon>
        <taxon>Bacteroides</taxon>
    </lineage>
</organism>
<dbReference type="InterPro" id="IPR036249">
    <property type="entry name" value="Thioredoxin-like_sf"/>
</dbReference>
<dbReference type="RefSeq" id="WP_073398840.1">
    <property type="nucleotide sequence ID" value="NZ_FQTV01000002.1"/>
</dbReference>
<evidence type="ECO:0000259" key="1">
    <source>
        <dbReference type="Pfam" id="PF13905"/>
    </source>
</evidence>
<dbReference type="EMBL" id="FQTV01000002">
    <property type="protein sequence ID" value="SHE52504.1"/>
    <property type="molecule type" value="Genomic_DNA"/>
</dbReference>
<dbReference type="PROSITE" id="PS51257">
    <property type="entry name" value="PROKAR_LIPOPROTEIN"/>
    <property type="match status" value="1"/>
</dbReference>
<reference evidence="3 4" key="1">
    <citation type="submission" date="2016-11" db="EMBL/GenBank/DDBJ databases">
        <authorList>
            <person name="Jaros S."/>
            <person name="Januszkiewicz K."/>
            <person name="Wedrychowicz H."/>
        </authorList>
    </citation>
    <scope>NUCLEOTIDE SEQUENCE [LARGE SCALE GENOMIC DNA]</scope>
    <source>
        <strain evidence="3 4">DSM 26991</strain>
    </source>
</reference>
<dbReference type="SUPFAM" id="SSF52833">
    <property type="entry name" value="Thioredoxin-like"/>
    <property type="match status" value="1"/>
</dbReference>
<feature type="domain" description="DUF5106" evidence="2">
    <location>
        <begin position="22"/>
        <end position="169"/>
    </location>
</feature>
<evidence type="ECO:0000313" key="3">
    <source>
        <dbReference type="EMBL" id="SHE52504.1"/>
    </source>
</evidence>
<feature type="domain" description="Thioredoxin-like fold" evidence="1">
    <location>
        <begin position="196"/>
        <end position="295"/>
    </location>
</feature>
<dbReference type="OrthoDB" id="9805634at2"/>
<dbReference type="Pfam" id="PF13905">
    <property type="entry name" value="Thioredoxin_8"/>
    <property type="match status" value="1"/>
</dbReference>
<dbReference type="Pfam" id="PF17127">
    <property type="entry name" value="DUF5106"/>
    <property type="match status" value="1"/>
</dbReference>
<dbReference type="AlphaFoldDB" id="A0A1M4U781"/>
<proteinExistence type="predicted"/>
<evidence type="ECO:0000259" key="2">
    <source>
        <dbReference type="Pfam" id="PF17127"/>
    </source>
</evidence>
<dbReference type="Proteomes" id="UP000184509">
    <property type="component" value="Unassembled WGS sequence"/>
</dbReference>
<protein>
    <submittedName>
        <fullName evidence="3">Thioredoxin-like</fullName>
    </submittedName>
</protein>
<gene>
    <name evidence="3" type="ORF">SAMN05444405_10213</name>
</gene>
<dbReference type="InterPro" id="IPR033395">
    <property type="entry name" value="DUF5106"/>
</dbReference>
<dbReference type="STRING" id="1297750.SAMN05444405_10213"/>
<sequence length="312" mass="36755">MKSNILLFYLVCFVLIIGCKKSNKEQLPKNQNKLVFRLPEIPVMIDSPKEREEYFVKHYWDNFEFTDSSLIYKQNKIEPIFMDFAGALSHTTYSNACIAIKTLMKKAETNIKVYTFISELSKKYFYDSNSPIRNEEYYIPFLESITESDVLDNTHKIRFKHQLSLALKNRQGSTATNFTYTLASGISGQLKDIESEYILLYFNNPDCEECMEVKNQIVASPLFTTLQNQKENNKRKLTILSIYADEELENWMKYLSEYPSNWICGYDKQQKIRKNELYDLKAMPSIYLLDSKKKILLKDTSIEIIDMYLRNK</sequence>
<evidence type="ECO:0000313" key="4">
    <source>
        <dbReference type="Proteomes" id="UP000184509"/>
    </source>
</evidence>
<name>A0A1M4U781_9BACE</name>